<dbReference type="Pfam" id="PF04041">
    <property type="entry name" value="Glyco_hydro_130"/>
    <property type="match status" value="1"/>
</dbReference>
<evidence type="ECO:0000313" key="5">
    <source>
        <dbReference type="Proteomes" id="UP000238701"/>
    </source>
</evidence>
<evidence type="ECO:0000256" key="2">
    <source>
        <dbReference type="ARBA" id="ARBA00022679"/>
    </source>
</evidence>
<evidence type="ECO:0008006" key="6">
    <source>
        <dbReference type="Google" id="ProtNLM"/>
    </source>
</evidence>
<evidence type="ECO:0000313" key="4">
    <source>
        <dbReference type="EMBL" id="SPF37803.1"/>
    </source>
</evidence>
<dbReference type="AlphaFoldDB" id="A0A2U3KDT5"/>
<dbReference type="PANTHER" id="PTHR34106">
    <property type="entry name" value="GLYCOSIDASE"/>
    <property type="match status" value="1"/>
</dbReference>
<comment type="similarity">
    <text evidence="3">Belongs to the glycosyl hydrolase 130 family.</text>
</comment>
<dbReference type="EMBL" id="OMOD01000097">
    <property type="protein sequence ID" value="SPF37803.1"/>
    <property type="molecule type" value="Genomic_DNA"/>
</dbReference>
<dbReference type="SUPFAM" id="SSF75005">
    <property type="entry name" value="Arabinanase/levansucrase/invertase"/>
    <property type="match status" value="1"/>
</dbReference>
<sequence>MQEGYRDALPNLCLLLCEMPVRMAEPQERKERMTSDLAQRFGQNPILRPRDLRPSFAGMEVTCILNPGVFRYQDKIWLLVRVAERPPQVPGKTSFPILDPEGHLEVLQFDSDDKRLDLSDPRVISFDGRDYLTTLSHLRLLASDDGVHFVEPEQNQPLMGTGELETYGIEDCRVAKIDGTYYLTYTQVSNNGVGVGLRTTRDWKNFANEGMIFPPHNKDCALFEEQIDGKYYALHRPSSPELGGNYIWLAESPDLIHWGRHRCVAHSREGCWDSARVGAGAAPIRTSEGWLEIYHGATKENRYCLGALLLDLNEPWRVLARSETPIMEPLAPYEQEGFFGQVIFTNGHLVDGDRVTIYYGASDSVICAATFSINEILNSLDVSRECA</sequence>
<keyword evidence="2" id="KW-0808">Transferase</keyword>
<dbReference type="Gene3D" id="2.115.10.20">
    <property type="entry name" value="Glycosyl hydrolase domain, family 43"/>
    <property type="match status" value="1"/>
</dbReference>
<protein>
    <recommendedName>
        <fullName evidence="6">Glycosidase</fullName>
    </recommendedName>
</protein>
<dbReference type="PIRSF" id="PIRSF016202">
    <property type="entry name" value="PH1107"/>
    <property type="match status" value="1"/>
</dbReference>
<accession>A0A2U3KDT5</accession>
<proteinExistence type="inferred from homology"/>
<evidence type="ECO:0000256" key="1">
    <source>
        <dbReference type="ARBA" id="ARBA00022676"/>
    </source>
</evidence>
<dbReference type="GO" id="GO:0016757">
    <property type="term" value="F:glycosyltransferase activity"/>
    <property type="evidence" value="ECO:0007669"/>
    <property type="project" value="UniProtKB-KW"/>
</dbReference>
<evidence type="ECO:0000256" key="3">
    <source>
        <dbReference type="ARBA" id="ARBA00024356"/>
    </source>
</evidence>
<keyword evidence="1" id="KW-0328">Glycosyltransferase</keyword>
<reference evidence="5" key="1">
    <citation type="submission" date="2018-02" db="EMBL/GenBank/DDBJ databases">
        <authorList>
            <person name="Hausmann B."/>
        </authorList>
    </citation>
    <scope>NUCLEOTIDE SEQUENCE [LARGE SCALE GENOMIC DNA]</scope>
    <source>
        <strain evidence="5">Peat soil MAG SbA1</strain>
    </source>
</reference>
<name>A0A2U3KDT5_9BACT</name>
<dbReference type="InterPro" id="IPR007184">
    <property type="entry name" value="Mannoside_phosphorylase"/>
</dbReference>
<dbReference type="InterPro" id="IPR023296">
    <property type="entry name" value="Glyco_hydro_beta-prop_sf"/>
</dbReference>
<organism evidence="4 5">
    <name type="scientific">Candidatus Sulfotelmatobacter kueseliae</name>
    <dbReference type="NCBI Taxonomy" id="2042962"/>
    <lineage>
        <taxon>Bacteria</taxon>
        <taxon>Pseudomonadati</taxon>
        <taxon>Acidobacteriota</taxon>
        <taxon>Terriglobia</taxon>
        <taxon>Terriglobales</taxon>
        <taxon>Candidatus Korobacteraceae</taxon>
        <taxon>Candidatus Sulfotelmatobacter</taxon>
    </lineage>
</organism>
<dbReference type="PANTHER" id="PTHR34106:SF5">
    <property type="entry name" value="GLYCOSIDASE"/>
    <property type="match status" value="1"/>
</dbReference>
<dbReference type="Proteomes" id="UP000238701">
    <property type="component" value="Unassembled WGS sequence"/>
</dbReference>
<gene>
    <name evidence="4" type="ORF">SBA1_1860002</name>
</gene>
<dbReference type="CDD" id="cd18612">
    <property type="entry name" value="GH130_Lin0857-like"/>
    <property type="match status" value="1"/>
</dbReference>